<reference evidence="1" key="4">
    <citation type="submission" date="2024-05" db="EMBL/GenBank/DDBJ databases">
        <authorList>
            <person name="Sun Q."/>
            <person name="Sedlacek I."/>
        </authorList>
    </citation>
    <scope>NUCLEOTIDE SEQUENCE</scope>
    <source>
        <strain evidence="1">CCM 4175</strain>
    </source>
</reference>
<reference evidence="4" key="3">
    <citation type="journal article" date="2019" name="Int. J. Syst. Evol. Microbiol.">
        <title>The Global Catalogue of Microorganisms (GCM) 10K type strain sequencing project: providing services to taxonomists for standard genome sequencing and annotation.</title>
        <authorList>
            <consortium name="The Broad Institute Genomics Platform"/>
            <consortium name="The Broad Institute Genome Sequencing Center for Infectious Disease"/>
            <person name="Wu L."/>
            <person name="Ma J."/>
        </authorList>
    </citation>
    <scope>NUCLEOTIDE SEQUENCE [LARGE SCALE GENOMIC DNA]</scope>
    <source>
        <strain evidence="4">CCM 4175</strain>
    </source>
</reference>
<reference evidence="2 3" key="2">
    <citation type="submission" date="2017-06" db="EMBL/GenBank/DDBJ databases">
        <authorList>
            <consortium name="Pathogen Informatics"/>
        </authorList>
    </citation>
    <scope>NUCLEOTIDE SEQUENCE [LARGE SCALE GENOMIC DNA]</scope>
    <source>
        <strain evidence="2 3">NCTC13833</strain>
    </source>
</reference>
<dbReference type="EMBL" id="LT906464">
    <property type="protein sequence ID" value="SNW00199.1"/>
    <property type="molecule type" value="Genomic_DNA"/>
</dbReference>
<evidence type="ECO:0000313" key="1">
    <source>
        <dbReference type="EMBL" id="GGA84312.1"/>
    </source>
</evidence>
<dbReference type="Proteomes" id="UP000652995">
    <property type="component" value="Unassembled WGS sequence"/>
</dbReference>
<dbReference type="InterPro" id="IPR022551">
    <property type="entry name" value="BrxC"/>
</dbReference>
<dbReference type="Proteomes" id="UP000243706">
    <property type="component" value="Chromosome 1"/>
</dbReference>
<name>A0A240BXI1_9STAP</name>
<accession>A0A240BXI1</accession>
<keyword evidence="4" id="KW-1185">Reference proteome</keyword>
<proteinExistence type="predicted"/>
<evidence type="ECO:0000313" key="4">
    <source>
        <dbReference type="Proteomes" id="UP000652995"/>
    </source>
</evidence>
<organism evidence="2 3">
    <name type="scientific">Staphylococcus muscae</name>
    <dbReference type="NCBI Taxonomy" id="1294"/>
    <lineage>
        <taxon>Bacteria</taxon>
        <taxon>Bacillati</taxon>
        <taxon>Bacillota</taxon>
        <taxon>Bacilli</taxon>
        <taxon>Bacillales</taxon>
        <taxon>Staphylococcaceae</taxon>
        <taxon>Staphylococcus</taxon>
    </lineage>
</organism>
<dbReference type="InterPro" id="IPR036249">
    <property type="entry name" value="Thioredoxin-like_sf"/>
</dbReference>
<dbReference type="NCBIfam" id="TIGR04019">
    <property type="entry name" value="B_thiol_YtxJ"/>
    <property type="match status" value="1"/>
</dbReference>
<protein>
    <submittedName>
        <fullName evidence="2">Bacillithiol system protein YtxJ</fullName>
    </submittedName>
</protein>
<evidence type="ECO:0000313" key="2">
    <source>
        <dbReference type="EMBL" id="SNW00199.1"/>
    </source>
</evidence>
<dbReference type="SUPFAM" id="SSF52833">
    <property type="entry name" value="Thioredoxin-like"/>
    <property type="match status" value="1"/>
</dbReference>
<reference evidence="1" key="1">
    <citation type="journal article" date="2014" name="Int. J. Syst. Evol. Microbiol.">
        <title>Complete genome of a new Firmicutes species belonging to the dominant human colonic microbiota ('Ruminococcus bicirculans') reveals two chromosomes and a selective capacity to utilize plant glucans.</title>
        <authorList>
            <consortium name="NISC Comparative Sequencing Program"/>
            <person name="Wegmann U."/>
            <person name="Louis P."/>
            <person name="Goesmann A."/>
            <person name="Henrissat B."/>
            <person name="Duncan S.H."/>
            <person name="Flint H.J."/>
        </authorList>
    </citation>
    <scope>NUCLEOTIDE SEQUENCE</scope>
    <source>
        <strain evidence="1">CCM 4175</strain>
    </source>
</reference>
<dbReference type="KEGG" id="smus:C7J88_09125"/>
<gene>
    <name evidence="1" type="ORF">GCM10007183_05580</name>
    <name evidence="2" type="ORF">SAMEA4412661_00399</name>
</gene>
<dbReference type="EMBL" id="BMCB01000003">
    <property type="protein sequence ID" value="GGA84312.1"/>
    <property type="molecule type" value="Genomic_DNA"/>
</dbReference>
<sequence>MAIKLTSIDQFEQVIHDNHDIFILKHSDTCPISESALDQFNKFLYERDMDGYYVVVQQDRALSNYIEEKTGIKHETPQALYFVEGNVAWHDSHQNINVSSLAEAEG</sequence>
<dbReference type="Pfam" id="PF11009">
    <property type="entry name" value="BrxC"/>
    <property type="match status" value="1"/>
</dbReference>
<dbReference type="OrthoDB" id="677051at2"/>
<dbReference type="AlphaFoldDB" id="A0A240BXI1"/>
<dbReference type="Gene3D" id="3.40.30.10">
    <property type="entry name" value="Glutaredoxin"/>
    <property type="match status" value="1"/>
</dbReference>
<dbReference type="RefSeq" id="WP_095115572.1">
    <property type="nucleotide sequence ID" value="NZ_BMCB01000003.1"/>
</dbReference>
<evidence type="ECO:0000313" key="3">
    <source>
        <dbReference type="Proteomes" id="UP000243706"/>
    </source>
</evidence>